<proteinExistence type="predicted"/>
<feature type="region of interest" description="Disordered" evidence="1">
    <location>
        <begin position="124"/>
        <end position="183"/>
    </location>
</feature>
<feature type="compositionally biased region" description="Polar residues" evidence="1">
    <location>
        <begin position="124"/>
        <end position="143"/>
    </location>
</feature>
<evidence type="ECO:0000256" key="1">
    <source>
        <dbReference type="SAM" id="MobiDB-lite"/>
    </source>
</evidence>
<dbReference type="Proteomes" id="UP000738359">
    <property type="component" value="Unassembled WGS sequence"/>
</dbReference>
<feature type="compositionally biased region" description="Acidic residues" evidence="1">
    <location>
        <begin position="162"/>
        <end position="173"/>
    </location>
</feature>
<organism evidence="2 3">
    <name type="scientific">Mortierella alpina</name>
    <name type="common">Oleaginous fungus</name>
    <name type="synonym">Mortierella renispora</name>
    <dbReference type="NCBI Taxonomy" id="64518"/>
    <lineage>
        <taxon>Eukaryota</taxon>
        <taxon>Fungi</taxon>
        <taxon>Fungi incertae sedis</taxon>
        <taxon>Mucoromycota</taxon>
        <taxon>Mortierellomycotina</taxon>
        <taxon>Mortierellomycetes</taxon>
        <taxon>Mortierellales</taxon>
        <taxon>Mortierellaceae</taxon>
        <taxon>Mortierella</taxon>
    </lineage>
</organism>
<evidence type="ECO:0000313" key="2">
    <source>
        <dbReference type="EMBL" id="KAF9944160.1"/>
    </source>
</evidence>
<dbReference type="OrthoDB" id="2433096at2759"/>
<protein>
    <submittedName>
        <fullName evidence="2">Uncharacterized protein</fullName>
    </submittedName>
</protein>
<dbReference type="AlphaFoldDB" id="A0A9P6IQL9"/>
<comment type="caution">
    <text evidence="2">The sequence shown here is derived from an EMBL/GenBank/DDBJ whole genome shotgun (WGS) entry which is preliminary data.</text>
</comment>
<gene>
    <name evidence="2" type="ORF">BGZ70_004976</name>
</gene>
<keyword evidence="3" id="KW-1185">Reference proteome</keyword>
<dbReference type="EMBL" id="JAAAHY010002607">
    <property type="protein sequence ID" value="KAF9944160.1"/>
    <property type="molecule type" value="Genomic_DNA"/>
</dbReference>
<evidence type="ECO:0000313" key="3">
    <source>
        <dbReference type="Proteomes" id="UP000738359"/>
    </source>
</evidence>
<accession>A0A9P6IQL9</accession>
<name>A0A9P6IQL9_MORAP</name>
<sequence>MADLLDLDFSITIASKHGDGAQDELLETEDIKDLGEILKARDDLDHPWEQIKEDRIELTSQANHEVELIDFSDEVLTSVPITVAQSDHSLVTMPSAAVQKDDPSNFTGAPATTVQDDDLAVSASTTAAHSNHLPTGSAIATVQSERRERDSYAGSDSTNSDLDSDSDTDSDGSEDGHEDPWTVLDNGGILVRLKSLEEVKSELDRACYAWEDVLARIKI</sequence>
<reference evidence="2" key="1">
    <citation type="journal article" date="2020" name="Fungal Divers.">
        <title>Resolving the Mortierellaceae phylogeny through synthesis of multi-gene phylogenetics and phylogenomics.</title>
        <authorList>
            <person name="Vandepol N."/>
            <person name="Liber J."/>
            <person name="Desiro A."/>
            <person name="Na H."/>
            <person name="Kennedy M."/>
            <person name="Barry K."/>
            <person name="Grigoriev I.V."/>
            <person name="Miller A.N."/>
            <person name="O'Donnell K."/>
            <person name="Stajich J.E."/>
            <person name="Bonito G."/>
        </authorList>
    </citation>
    <scope>NUCLEOTIDE SEQUENCE</scope>
    <source>
        <strain evidence="2">CK1249</strain>
    </source>
</reference>